<evidence type="ECO:0000313" key="2">
    <source>
        <dbReference type="EMBL" id="PAB58115.1"/>
    </source>
</evidence>
<sequence>MSANEFNEKYNKPPIWSPNSILLVSIIFSFIIGGIMNIISYKRLGYVQKAKKRLLFLILATIGIFVLSIFINMQSIIYGINMALVFFYYNDQKNLFENHIKLGGKKASVLIPLLVSILCIAIFVGGLYWADSSMNEDFELGFNIPYFSYVYKTHPDLYEAIRKNDKFKGKFTLDFTQFFDTSYGEESKNFAYNTKVQGSLNGKDLRIIFSFYDITEEYFKGYRGRSGKYYKSGNRLYEDAPYEEVYIDDQWIMVRTGKDNPWTTTSIIGENINKSYVYAYSSFKGHRMFSLNEIIRASKDDFNGLDKFKILKKENSNLNGTKVTEYKIVLYGKEVSKFFNPINDRISVPEPINNVTCILYLYVNSKNEIVKEKTRCVFGRYVTGVSYEINYSNIDEYFPIENPKVNVGEDI</sequence>
<feature type="transmembrane region" description="Helical" evidence="1">
    <location>
        <begin position="20"/>
        <end position="44"/>
    </location>
</feature>
<reference evidence="2 3" key="1">
    <citation type="submission" date="2017-06" db="EMBL/GenBank/DDBJ databases">
        <title>Draft genome sequence of anaerobic fermentative bacterium Anaeromicrobium sediminis DY2726D isolated from West Pacific Ocean sediments.</title>
        <authorList>
            <person name="Zeng X."/>
        </authorList>
    </citation>
    <scope>NUCLEOTIDE SEQUENCE [LARGE SCALE GENOMIC DNA]</scope>
    <source>
        <strain evidence="2 3">DY2726D</strain>
    </source>
</reference>
<gene>
    <name evidence="2" type="ORF">CCE28_16705</name>
</gene>
<dbReference type="OrthoDB" id="1905571at2"/>
<dbReference type="AlphaFoldDB" id="A0A267MGV8"/>
<evidence type="ECO:0000313" key="3">
    <source>
        <dbReference type="Proteomes" id="UP000216024"/>
    </source>
</evidence>
<dbReference type="Proteomes" id="UP000216024">
    <property type="component" value="Unassembled WGS sequence"/>
</dbReference>
<keyword evidence="3" id="KW-1185">Reference proteome</keyword>
<accession>A0A267MGV8</accession>
<keyword evidence="1" id="KW-0472">Membrane</keyword>
<protein>
    <submittedName>
        <fullName evidence="2">Uncharacterized protein</fullName>
    </submittedName>
</protein>
<organism evidence="2 3">
    <name type="scientific">Anaeromicrobium sediminis</name>
    <dbReference type="NCBI Taxonomy" id="1478221"/>
    <lineage>
        <taxon>Bacteria</taxon>
        <taxon>Bacillati</taxon>
        <taxon>Bacillota</taxon>
        <taxon>Clostridia</taxon>
        <taxon>Peptostreptococcales</taxon>
        <taxon>Thermotaleaceae</taxon>
        <taxon>Anaeromicrobium</taxon>
    </lineage>
</organism>
<proteinExistence type="predicted"/>
<dbReference type="EMBL" id="NIBG01000019">
    <property type="protein sequence ID" value="PAB58115.1"/>
    <property type="molecule type" value="Genomic_DNA"/>
</dbReference>
<evidence type="ECO:0000256" key="1">
    <source>
        <dbReference type="SAM" id="Phobius"/>
    </source>
</evidence>
<keyword evidence="1" id="KW-1133">Transmembrane helix</keyword>
<name>A0A267MGV8_9FIRM</name>
<feature type="transmembrane region" description="Helical" evidence="1">
    <location>
        <begin position="109"/>
        <end position="130"/>
    </location>
</feature>
<keyword evidence="1" id="KW-0812">Transmembrane</keyword>
<dbReference type="RefSeq" id="WP_095134868.1">
    <property type="nucleotide sequence ID" value="NZ_NIBG01000019.1"/>
</dbReference>
<feature type="transmembrane region" description="Helical" evidence="1">
    <location>
        <begin position="56"/>
        <end position="89"/>
    </location>
</feature>
<comment type="caution">
    <text evidence="2">The sequence shown here is derived from an EMBL/GenBank/DDBJ whole genome shotgun (WGS) entry which is preliminary data.</text>
</comment>